<evidence type="ECO:0000313" key="1">
    <source>
        <dbReference type="EMBL" id="ACK64767.1"/>
    </source>
</evidence>
<dbReference type="InterPro" id="IPR044924">
    <property type="entry name" value="HAD-SF_hydro_IA_REG-2-like_cap"/>
</dbReference>
<keyword evidence="2" id="KW-1185">Reference proteome</keyword>
<dbReference type="KEGG" id="cyp:PCC8801_0682"/>
<gene>
    <name evidence="1" type="ordered locus">PCC8801_0682</name>
</gene>
<dbReference type="eggNOG" id="COG1011">
    <property type="taxonomic scope" value="Bacteria"/>
</dbReference>
<dbReference type="SFLD" id="SFLDS00003">
    <property type="entry name" value="Haloacid_Dehalogenase"/>
    <property type="match status" value="1"/>
</dbReference>
<name>B7JXL0_RIPO1</name>
<dbReference type="Gene3D" id="1.10.150.720">
    <property type="entry name" value="Haloacid dehalogenase-like hydrolase"/>
    <property type="match status" value="1"/>
</dbReference>
<reference evidence="2" key="1">
    <citation type="journal article" date="2011" name="MBio">
        <title>Novel metabolic attributes of the genus Cyanothece, comprising a group of unicellular nitrogen-fixing Cyanobacteria.</title>
        <authorList>
            <person name="Bandyopadhyay A."/>
            <person name="Elvitigala T."/>
            <person name="Welsh E."/>
            <person name="Stockel J."/>
            <person name="Liberton M."/>
            <person name="Min H."/>
            <person name="Sherman L.A."/>
            <person name="Pakrasi H.B."/>
        </authorList>
    </citation>
    <scope>NUCLEOTIDE SEQUENCE [LARGE SCALE GENOMIC DNA]</scope>
    <source>
        <strain evidence="2">PCC 8801</strain>
    </source>
</reference>
<dbReference type="AlphaFoldDB" id="B7JXL0"/>
<accession>B7JXL0</accession>
<dbReference type="EMBL" id="CP001287">
    <property type="protein sequence ID" value="ACK64767.1"/>
    <property type="molecule type" value="Genomic_DNA"/>
</dbReference>
<evidence type="ECO:0000313" key="2">
    <source>
        <dbReference type="Proteomes" id="UP000008204"/>
    </source>
</evidence>
<organism evidence="1 2">
    <name type="scientific">Rippkaea orientalis (strain PCC 8801 / RF-1)</name>
    <name type="common">Cyanothece sp. (strain PCC 8801)</name>
    <dbReference type="NCBI Taxonomy" id="41431"/>
    <lineage>
        <taxon>Bacteria</taxon>
        <taxon>Bacillati</taxon>
        <taxon>Cyanobacteriota</taxon>
        <taxon>Cyanophyceae</taxon>
        <taxon>Oscillatoriophycideae</taxon>
        <taxon>Chroococcales</taxon>
        <taxon>Aphanothecaceae</taxon>
        <taxon>Rippkaea</taxon>
        <taxon>Rippkaea orientalis</taxon>
    </lineage>
</organism>
<dbReference type="InterPro" id="IPR006439">
    <property type="entry name" value="HAD-SF_hydro_IA"/>
</dbReference>
<dbReference type="PANTHER" id="PTHR46191:SF2">
    <property type="entry name" value="HALOACID DEHALOGENASE-LIKE HYDROLASE DOMAIN-CONTAINING PROTEIN 3"/>
    <property type="match status" value="1"/>
</dbReference>
<dbReference type="RefSeq" id="WP_012594043.1">
    <property type="nucleotide sequence ID" value="NC_011726.1"/>
</dbReference>
<dbReference type="STRING" id="41431.PCC8801_0682"/>
<dbReference type="Proteomes" id="UP000008204">
    <property type="component" value="Chromosome"/>
</dbReference>
<dbReference type="InterPro" id="IPR011949">
    <property type="entry name" value="HAD-SF_hydro_IA_REG-2-like"/>
</dbReference>
<dbReference type="SUPFAM" id="SSF56784">
    <property type="entry name" value="HAD-like"/>
    <property type="match status" value="1"/>
</dbReference>
<dbReference type="PRINTS" id="PR00413">
    <property type="entry name" value="HADHALOGNASE"/>
</dbReference>
<protein>
    <submittedName>
        <fullName evidence="1">REG-2-like, HAD superfamily (Subfamily IA) hydrolase</fullName>
    </submittedName>
</protein>
<dbReference type="CDD" id="cd16415">
    <property type="entry name" value="HAD_dREG-2_like"/>
    <property type="match status" value="1"/>
</dbReference>
<dbReference type="InterPro" id="IPR051828">
    <property type="entry name" value="HAD-like_hydrolase_domain"/>
</dbReference>
<dbReference type="OrthoDB" id="9809962at2"/>
<dbReference type="GO" id="GO:0016787">
    <property type="term" value="F:hydrolase activity"/>
    <property type="evidence" value="ECO:0007669"/>
    <property type="project" value="UniProtKB-KW"/>
</dbReference>
<dbReference type="NCBIfam" id="TIGR02252">
    <property type="entry name" value="DREG-2"/>
    <property type="match status" value="1"/>
</dbReference>
<dbReference type="PANTHER" id="PTHR46191">
    <property type="match status" value="1"/>
</dbReference>
<dbReference type="Pfam" id="PF00702">
    <property type="entry name" value="Hydrolase"/>
    <property type="match status" value="1"/>
</dbReference>
<dbReference type="InterPro" id="IPR023214">
    <property type="entry name" value="HAD_sf"/>
</dbReference>
<dbReference type="Gene3D" id="3.40.50.1000">
    <property type="entry name" value="HAD superfamily/HAD-like"/>
    <property type="match status" value="1"/>
</dbReference>
<keyword evidence="1" id="KW-0378">Hydrolase</keyword>
<dbReference type="NCBIfam" id="TIGR01549">
    <property type="entry name" value="HAD-SF-IA-v1"/>
    <property type="match status" value="1"/>
</dbReference>
<proteinExistence type="predicted"/>
<dbReference type="HOGENOM" id="CLU_045011_8_0_3"/>
<sequence>MKQPKVIFLDAVGTLFGIRGTVGEIYSAIAANSGVESSPQLLDLAFYQSFKNAPPLAFSGVDTLAVMDLEYHWWKTLAQETFSQVELLDKFRDFDVFFRELYDHFSTASPWFVYEDVFSSLNHWQKQGIALGIISNFDSRIYEVLDLLGLTHFFSTITISSTTGAAKPDSKIFKVALEKHDCKPDQSWHIGDSLKEDYEGAKSVGLQAFLLQRNPATPHGKQVINTFEDLITL</sequence>
<dbReference type="SFLD" id="SFLDG01129">
    <property type="entry name" value="C1.5:_HAD__Beta-PGM__Phosphata"/>
    <property type="match status" value="1"/>
</dbReference>
<dbReference type="InterPro" id="IPR036412">
    <property type="entry name" value="HAD-like_sf"/>
</dbReference>